<evidence type="ECO:0000256" key="5">
    <source>
        <dbReference type="ARBA" id="ARBA00023004"/>
    </source>
</evidence>
<feature type="signal peptide" evidence="7">
    <location>
        <begin position="1"/>
        <end position="25"/>
    </location>
</feature>
<evidence type="ECO:0000259" key="8">
    <source>
        <dbReference type="PROSITE" id="PS51007"/>
    </source>
</evidence>
<evidence type="ECO:0000256" key="3">
    <source>
        <dbReference type="ARBA" id="ARBA00022723"/>
    </source>
</evidence>
<proteinExistence type="predicted"/>
<dbReference type="PROSITE" id="PS51007">
    <property type="entry name" value="CYTC"/>
    <property type="match status" value="1"/>
</dbReference>
<dbReference type="InterPro" id="IPR002327">
    <property type="entry name" value="Cyt_c_1A/1B"/>
</dbReference>
<dbReference type="AlphaFoldDB" id="A0A1M6HCV9"/>
<protein>
    <submittedName>
        <fullName evidence="9">Sulfide dehydrogenase (Flavocytochrome c), cytochrome c subunit</fullName>
    </submittedName>
</protein>
<dbReference type="Proteomes" id="UP000184292">
    <property type="component" value="Unassembled WGS sequence"/>
</dbReference>
<dbReference type="SUPFAM" id="SSF46626">
    <property type="entry name" value="Cytochrome c"/>
    <property type="match status" value="2"/>
</dbReference>
<name>A0A1M6HCV9_9RHOB</name>
<evidence type="ECO:0000313" key="9">
    <source>
        <dbReference type="EMBL" id="SHJ20001.1"/>
    </source>
</evidence>
<keyword evidence="3 6" id="KW-0479">Metal-binding</keyword>
<keyword evidence="1" id="KW-0813">Transport</keyword>
<dbReference type="STRING" id="1447782.SAMN05444417_3162"/>
<dbReference type="OrthoDB" id="9805828at2"/>
<feature type="chain" id="PRO_5012341701" evidence="7">
    <location>
        <begin position="26"/>
        <end position="242"/>
    </location>
</feature>
<dbReference type="Gene3D" id="1.10.760.10">
    <property type="entry name" value="Cytochrome c-like domain"/>
    <property type="match status" value="2"/>
</dbReference>
<organism evidence="9 10">
    <name type="scientific">Wenxinia saemankumensis</name>
    <dbReference type="NCBI Taxonomy" id="1447782"/>
    <lineage>
        <taxon>Bacteria</taxon>
        <taxon>Pseudomonadati</taxon>
        <taxon>Pseudomonadota</taxon>
        <taxon>Alphaproteobacteria</taxon>
        <taxon>Rhodobacterales</taxon>
        <taxon>Roseobacteraceae</taxon>
        <taxon>Wenxinia</taxon>
    </lineage>
</organism>
<evidence type="ECO:0000313" key="10">
    <source>
        <dbReference type="Proteomes" id="UP000184292"/>
    </source>
</evidence>
<dbReference type="PRINTS" id="PR00604">
    <property type="entry name" value="CYTCHRMECIAB"/>
</dbReference>
<evidence type="ECO:0000256" key="6">
    <source>
        <dbReference type="PROSITE-ProRule" id="PRU00433"/>
    </source>
</evidence>
<evidence type="ECO:0000256" key="2">
    <source>
        <dbReference type="ARBA" id="ARBA00022617"/>
    </source>
</evidence>
<dbReference type="InterPro" id="IPR036909">
    <property type="entry name" value="Cyt_c-like_dom_sf"/>
</dbReference>
<dbReference type="GO" id="GO:0009055">
    <property type="term" value="F:electron transfer activity"/>
    <property type="evidence" value="ECO:0007669"/>
    <property type="project" value="InterPro"/>
</dbReference>
<feature type="domain" description="Cytochrome c" evidence="8">
    <location>
        <begin position="44"/>
        <end position="241"/>
    </location>
</feature>
<evidence type="ECO:0000256" key="7">
    <source>
        <dbReference type="SAM" id="SignalP"/>
    </source>
</evidence>
<keyword evidence="4" id="KW-0249">Electron transport</keyword>
<accession>A0A1M6HCV9</accession>
<keyword evidence="5 6" id="KW-0408">Iron</keyword>
<dbReference type="GO" id="GO:0046872">
    <property type="term" value="F:metal ion binding"/>
    <property type="evidence" value="ECO:0007669"/>
    <property type="project" value="UniProtKB-KW"/>
</dbReference>
<keyword evidence="10" id="KW-1185">Reference proteome</keyword>
<dbReference type="EMBL" id="FQYO01000006">
    <property type="protein sequence ID" value="SHJ20001.1"/>
    <property type="molecule type" value="Genomic_DNA"/>
</dbReference>
<evidence type="ECO:0000256" key="4">
    <source>
        <dbReference type="ARBA" id="ARBA00022982"/>
    </source>
</evidence>
<dbReference type="InterPro" id="IPR009056">
    <property type="entry name" value="Cyt_c-like_dom"/>
</dbReference>
<dbReference type="GO" id="GO:0020037">
    <property type="term" value="F:heme binding"/>
    <property type="evidence" value="ECO:0007669"/>
    <property type="project" value="InterPro"/>
</dbReference>
<gene>
    <name evidence="9" type="ORF">SAMN05444417_3162</name>
</gene>
<dbReference type="PANTHER" id="PTHR11961">
    <property type="entry name" value="CYTOCHROME C"/>
    <property type="match status" value="1"/>
</dbReference>
<reference evidence="9 10" key="1">
    <citation type="submission" date="2016-11" db="EMBL/GenBank/DDBJ databases">
        <authorList>
            <person name="Jaros S."/>
            <person name="Januszkiewicz K."/>
            <person name="Wedrychowicz H."/>
        </authorList>
    </citation>
    <scope>NUCLEOTIDE SEQUENCE [LARGE SCALE GENOMIC DNA]</scope>
    <source>
        <strain evidence="9 10">DSM 100565</strain>
    </source>
</reference>
<keyword evidence="7" id="KW-0732">Signal</keyword>
<keyword evidence="2 6" id="KW-0349">Heme</keyword>
<dbReference type="RefSeq" id="WP_073333299.1">
    <property type="nucleotide sequence ID" value="NZ_FQYO01000006.1"/>
</dbReference>
<evidence type="ECO:0000256" key="1">
    <source>
        <dbReference type="ARBA" id="ARBA00022448"/>
    </source>
</evidence>
<sequence>MMTNARQTRPLGLLVLAAWPVAAAAQDFDPTLTDPAEIALQCGGSSAAGEIVFAQCAVCHEIGEDAESGVGPHLQEFVGRLAGSLEDFAYSPALVALGEQGVTWERDSMHAMLADPASMGFPENHPVVADEQARNDLMTYLRTHTLPPAPAIGEVAVPEHVLAMEGDAAYGEYLSGECAACHVPGGTDDIPGITGMARGDLMLALYEYRERARPNSTMQLVAQSLGEAEIAALAAYFEGAAP</sequence>